<dbReference type="PANTHER" id="PTHR47371">
    <property type="entry name" value="LIPOTEICHOIC ACID SYNTHASE"/>
    <property type="match status" value="1"/>
</dbReference>
<proteinExistence type="predicted"/>
<evidence type="ECO:0000256" key="1">
    <source>
        <dbReference type="ARBA" id="ARBA00004651"/>
    </source>
</evidence>
<dbReference type="SUPFAM" id="SSF53649">
    <property type="entry name" value="Alkaline phosphatase-like"/>
    <property type="match status" value="1"/>
</dbReference>
<dbReference type="GO" id="GO:0005886">
    <property type="term" value="C:plasma membrane"/>
    <property type="evidence" value="ECO:0007669"/>
    <property type="project" value="UniProtKB-SubCell"/>
</dbReference>
<dbReference type="Gene3D" id="3.40.720.10">
    <property type="entry name" value="Alkaline Phosphatase, subunit A"/>
    <property type="match status" value="1"/>
</dbReference>
<keyword evidence="5 6" id="KW-0472">Membrane</keyword>
<evidence type="ECO:0000313" key="9">
    <source>
        <dbReference type="Proteomes" id="UP000001029"/>
    </source>
</evidence>
<keyword evidence="2" id="KW-1003">Cell membrane</keyword>
<dbReference type="AlphaFoldDB" id="B2KBZ3"/>
<evidence type="ECO:0000256" key="2">
    <source>
        <dbReference type="ARBA" id="ARBA00022475"/>
    </source>
</evidence>
<sequence length="581" mass="66770">MKTIKLIFEDFYLSFKRDFAFLAVISILGLFVSLYGFYQLGVLSPGTVIIGGLQKFAVEFFFLAIFLYFFHLIGIRKKWFYIVVLFLYFVIVSCDITLLMYFKERFGAKYLQTVEGADYGFMTDYRVIGYVLFLIIYSVTAVLKLLKPVSKPQAADRIWKAFILFLLFLFIPFYNLLPAQKTFYSKYLLTPTPIYIIKGLLAKKQNVIPKLTPKTEELAKKYNLFEHSQQKDLPKFDRVIFLSTESLSNKFIRARNPNLPADASPSLDSLIAKYPYASLQAGALSTLYGLSIIFSGHPNAKLSFENKYPISFVRILKENGFKTAFIRGANEFYMDENVLFNQAGFEEVYGANHFSKLPKYKGDIEWWGLTDRKLFDFAVEYLKENKDKKVFIQMLTVDTHVPKGREDYLGQEYPGEPDNHLYRSPNMVRAFWKHDHDLGLFVKKLEKEGLFDDRTLLIVSGDHPFFSNISFTSLVTPFKDDFNNLPFLLISKKPIKAPLTENPLASQIDIAPTVLALTGFDIPKGMFGKSLFEEAPRAAFDIKEDYIIVKTPEETNLYPIKNDERSGITALVNTFLEPTAP</sequence>
<evidence type="ECO:0000256" key="3">
    <source>
        <dbReference type="ARBA" id="ARBA00022692"/>
    </source>
</evidence>
<evidence type="ECO:0000256" key="5">
    <source>
        <dbReference type="ARBA" id="ARBA00023136"/>
    </source>
</evidence>
<name>B2KBZ3_ELUMP</name>
<feature type="domain" description="Sulfatase N-terminal" evidence="7">
    <location>
        <begin position="285"/>
        <end position="519"/>
    </location>
</feature>
<feature type="transmembrane region" description="Helical" evidence="6">
    <location>
        <begin position="79"/>
        <end position="102"/>
    </location>
</feature>
<comment type="subcellular location">
    <subcellularLocation>
        <location evidence="1">Cell membrane</location>
        <topology evidence="1">Multi-pass membrane protein</topology>
    </subcellularLocation>
</comment>
<dbReference type="Proteomes" id="UP000001029">
    <property type="component" value="Chromosome"/>
</dbReference>
<evidence type="ECO:0000259" key="7">
    <source>
        <dbReference type="Pfam" id="PF00884"/>
    </source>
</evidence>
<keyword evidence="9" id="KW-1185">Reference proteome</keyword>
<dbReference type="InterPro" id="IPR050448">
    <property type="entry name" value="OpgB/LTA_synthase_biosynth"/>
</dbReference>
<feature type="transmembrane region" description="Helical" evidence="6">
    <location>
        <begin position="158"/>
        <end position="177"/>
    </location>
</feature>
<dbReference type="OrthoDB" id="5901192at2"/>
<dbReference type="HOGENOM" id="CLU_469088_0_0_0"/>
<dbReference type="CDD" id="cd16015">
    <property type="entry name" value="LTA_synthase"/>
    <property type="match status" value="1"/>
</dbReference>
<protein>
    <submittedName>
        <fullName evidence="8">Sulfatase family protein</fullName>
    </submittedName>
</protein>
<evidence type="ECO:0000256" key="6">
    <source>
        <dbReference type="SAM" id="Phobius"/>
    </source>
</evidence>
<feature type="transmembrane region" description="Helical" evidence="6">
    <location>
        <begin position="127"/>
        <end position="146"/>
    </location>
</feature>
<dbReference type="InterPro" id="IPR017850">
    <property type="entry name" value="Alkaline_phosphatase_core_sf"/>
</dbReference>
<keyword evidence="4 6" id="KW-1133">Transmembrane helix</keyword>
<dbReference type="InterPro" id="IPR000917">
    <property type="entry name" value="Sulfatase_N"/>
</dbReference>
<dbReference type="STRING" id="445932.Emin_0565"/>
<dbReference type="Pfam" id="PF00884">
    <property type="entry name" value="Sulfatase"/>
    <property type="match status" value="1"/>
</dbReference>
<accession>B2KBZ3</accession>
<evidence type="ECO:0000256" key="4">
    <source>
        <dbReference type="ARBA" id="ARBA00022989"/>
    </source>
</evidence>
<evidence type="ECO:0000313" key="8">
    <source>
        <dbReference type="EMBL" id="ACC98120.1"/>
    </source>
</evidence>
<keyword evidence="3 6" id="KW-0812">Transmembrane</keyword>
<organism evidence="8 9">
    <name type="scientific">Elusimicrobium minutum (strain Pei191)</name>
    <dbReference type="NCBI Taxonomy" id="445932"/>
    <lineage>
        <taxon>Bacteria</taxon>
        <taxon>Pseudomonadati</taxon>
        <taxon>Elusimicrobiota</taxon>
        <taxon>Elusimicrobia</taxon>
        <taxon>Elusimicrobiales</taxon>
        <taxon>Elusimicrobiaceae</taxon>
        <taxon>Elusimicrobium</taxon>
    </lineage>
</organism>
<reference evidence="8 9" key="1">
    <citation type="journal article" date="2009" name="Appl. Environ. Microbiol.">
        <title>Genomic analysis of 'Elusimicrobium minutum,' the first cultivated representative of the phylum 'Elusimicrobia' (formerly termite group 1).</title>
        <authorList>
            <person name="Herlemann D.P.R."/>
            <person name="Geissinger O."/>
            <person name="Ikeda-Ohtsubo W."/>
            <person name="Kunin V."/>
            <person name="Sun H."/>
            <person name="Lapidus A."/>
            <person name="Hugenholtz P."/>
            <person name="Brune A."/>
        </authorList>
    </citation>
    <scope>NUCLEOTIDE SEQUENCE [LARGE SCALE GENOMIC DNA]</scope>
    <source>
        <strain evidence="8 9">Pei191</strain>
    </source>
</reference>
<dbReference type="EMBL" id="CP001055">
    <property type="protein sequence ID" value="ACC98120.1"/>
    <property type="molecule type" value="Genomic_DNA"/>
</dbReference>
<feature type="transmembrane region" description="Helical" evidence="6">
    <location>
        <begin position="20"/>
        <end position="38"/>
    </location>
</feature>
<dbReference type="PANTHER" id="PTHR47371:SF3">
    <property type="entry name" value="PHOSPHOGLYCEROL TRANSFERASE I"/>
    <property type="match status" value="1"/>
</dbReference>
<dbReference type="KEGG" id="emi:Emin_0565"/>
<dbReference type="RefSeq" id="WP_012414735.1">
    <property type="nucleotide sequence ID" value="NC_010644.1"/>
</dbReference>
<gene>
    <name evidence="8" type="ordered locus">Emin_0565</name>
</gene>
<feature type="transmembrane region" description="Helical" evidence="6">
    <location>
        <begin position="50"/>
        <end position="70"/>
    </location>
</feature>